<dbReference type="EMBL" id="BAAAFZ010000072">
    <property type="protein sequence ID" value="GAA0600089.1"/>
    <property type="molecule type" value="Genomic_DNA"/>
</dbReference>
<evidence type="ECO:0000313" key="3">
    <source>
        <dbReference type="EMBL" id="GAA0600089.1"/>
    </source>
</evidence>
<organism evidence="3 4">
    <name type="scientific">Craurococcus roseus</name>
    <dbReference type="NCBI Taxonomy" id="77585"/>
    <lineage>
        <taxon>Bacteria</taxon>
        <taxon>Pseudomonadati</taxon>
        <taxon>Pseudomonadota</taxon>
        <taxon>Alphaproteobacteria</taxon>
        <taxon>Acetobacterales</taxon>
        <taxon>Acetobacteraceae</taxon>
        <taxon>Craurococcus</taxon>
    </lineage>
</organism>
<feature type="transmembrane region" description="Helical" evidence="2">
    <location>
        <begin position="45"/>
        <end position="66"/>
    </location>
</feature>
<evidence type="ECO:0000256" key="2">
    <source>
        <dbReference type="SAM" id="Phobius"/>
    </source>
</evidence>
<evidence type="ECO:0000313" key="4">
    <source>
        <dbReference type="Proteomes" id="UP001501588"/>
    </source>
</evidence>
<evidence type="ECO:0000256" key="1">
    <source>
        <dbReference type="SAM" id="MobiDB-lite"/>
    </source>
</evidence>
<gene>
    <name evidence="3" type="ORF">GCM10009416_42630</name>
</gene>
<dbReference type="RefSeq" id="WP_343897436.1">
    <property type="nucleotide sequence ID" value="NZ_BAAAFZ010000072.1"/>
</dbReference>
<proteinExistence type="predicted"/>
<name>A0ABP3R3Y3_9PROT</name>
<protein>
    <submittedName>
        <fullName evidence="3">Uncharacterized protein</fullName>
    </submittedName>
</protein>
<comment type="caution">
    <text evidence="3">The sequence shown here is derived from an EMBL/GenBank/DDBJ whole genome shotgun (WGS) entry which is preliminary data.</text>
</comment>
<keyword evidence="2" id="KW-0812">Transmembrane</keyword>
<keyword evidence="2" id="KW-1133">Transmembrane helix</keyword>
<feature type="region of interest" description="Disordered" evidence="1">
    <location>
        <begin position="1"/>
        <end position="20"/>
    </location>
</feature>
<sequence>MPEHSLTFPEPPTRRHYPRPPEIRVSLATTRREAFPASEVREACLIGGFALAIFWLAAELAIAFGLR</sequence>
<reference evidence="4" key="1">
    <citation type="journal article" date="2019" name="Int. J. Syst. Evol. Microbiol.">
        <title>The Global Catalogue of Microorganisms (GCM) 10K type strain sequencing project: providing services to taxonomists for standard genome sequencing and annotation.</title>
        <authorList>
            <consortium name="The Broad Institute Genomics Platform"/>
            <consortium name="The Broad Institute Genome Sequencing Center for Infectious Disease"/>
            <person name="Wu L."/>
            <person name="Ma J."/>
        </authorList>
    </citation>
    <scope>NUCLEOTIDE SEQUENCE [LARGE SCALE GENOMIC DNA]</scope>
    <source>
        <strain evidence="4">JCM 9933</strain>
    </source>
</reference>
<dbReference type="Proteomes" id="UP001501588">
    <property type="component" value="Unassembled WGS sequence"/>
</dbReference>
<accession>A0ABP3R3Y3</accession>
<keyword evidence="4" id="KW-1185">Reference proteome</keyword>
<keyword evidence="2" id="KW-0472">Membrane</keyword>